<protein>
    <submittedName>
        <fullName evidence="3">Oxidoreductase</fullName>
    </submittedName>
</protein>
<dbReference type="PANTHER" id="PTHR43669">
    <property type="entry name" value="5-KETO-D-GLUCONATE 5-REDUCTASE"/>
    <property type="match status" value="1"/>
</dbReference>
<evidence type="ECO:0000256" key="2">
    <source>
        <dbReference type="ARBA" id="ARBA00023002"/>
    </source>
</evidence>
<dbReference type="Pfam" id="PF00106">
    <property type="entry name" value="adh_short"/>
    <property type="match status" value="1"/>
</dbReference>
<dbReference type="Proteomes" id="UP000800093">
    <property type="component" value="Unassembled WGS sequence"/>
</dbReference>
<dbReference type="InterPro" id="IPR002347">
    <property type="entry name" value="SDR_fam"/>
</dbReference>
<keyword evidence="4" id="KW-1185">Reference proteome</keyword>
<dbReference type="EMBL" id="ML986688">
    <property type="protein sequence ID" value="KAF2260138.1"/>
    <property type="molecule type" value="Genomic_DNA"/>
</dbReference>
<evidence type="ECO:0000313" key="4">
    <source>
        <dbReference type="Proteomes" id="UP000800093"/>
    </source>
</evidence>
<organism evidence="3 4">
    <name type="scientific">Lojkania enalia</name>
    <dbReference type="NCBI Taxonomy" id="147567"/>
    <lineage>
        <taxon>Eukaryota</taxon>
        <taxon>Fungi</taxon>
        <taxon>Dikarya</taxon>
        <taxon>Ascomycota</taxon>
        <taxon>Pezizomycotina</taxon>
        <taxon>Dothideomycetes</taxon>
        <taxon>Pleosporomycetidae</taxon>
        <taxon>Pleosporales</taxon>
        <taxon>Pleosporales incertae sedis</taxon>
        <taxon>Lojkania</taxon>
    </lineage>
</organism>
<evidence type="ECO:0000256" key="1">
    <source>
        <dbReference type="ARBA" id="ARBA00006484"/>
    </source>
</evidence>
<dbReference type="GO" id="GO:0016491">
    <property type="term" value="F:oxidoreductase activity"/>
    <property type="evidence" value="ECO:0007669"/>
    <property type="project" value="UniProtKB-KW"/>
</dbReference>
<gene>
    <name evidence="3" type="ORF">CC78DRAFT_562320</name>
</gene>
<comment type="similarity">
    <text evidence="1">Belongs to the short-chain dehydrogenases/reductases (SDR) family.</text>
</comment>
<dbReference type="AlphaFoldDB" id="A0A9P4K0X1"/>
<accession>A0A9P4K0X1</accession>
<dbReference type="PRINTS" id="PR00081">
    <property type="entry name" value="GDHRDH"/>
</dbReference>
<name>A0A9P4K0X1_9PLEO</name>
<proteinExistence type="inferred from homology"/>
<reference evidence="4" key="1">
    <citation type="journal article" date="2020" name="Stud. Mycol.">
        <title>101 Dothideomycetes genomes: A test case for predicting lifestyles and emergence of pathogens.</title>
        <authorList>
            <person name="Haridas S."/>
            <person name="Albert R."/>
            <person name="Binder M."/>
            <person name="Bloem J."/>
            <person name="LaButti K."/>
            <person name="Salamov A."/>
            <person name="Andreopoulos B."/>
            <person name="Baker S."/>
            <person name="Barry K."/>
            <person name="Bills G."/>
            <person name="Bluhm B."/>
            <person name="Cannon C."/>
            <person name="Castanera R."/>
            <person name="Culley D."/>
            <person name="Daum C."/>
            <person name="Ezra D."/>
            <person name="Gonzalez J."/>
            <person name="Henrissat B."/>
            <person name="Kuo A."/>
            <person name="Liang C."/>
            <person name="Lipzen A."/>
            <person name="Lutzoni F."/>
            <person name="Magnuson J."/>
            <person name="Mondo S."/>
            <person name="Nolan M."/>
            <person name="Ohm R."/>
            <person name="Pangilinan J."/>
            <person name="Park H.-J."/>
            <person name="Ramirez L."/>
            <person name="Alfaro M."/>
            <person name="Sun H."/>
            <person name="Tritt A."/>
            <person name="Yoshinaga Y."/>
            <person name="Zwiers L.-H."/>
            <person name="Turgeon B."/>
            <person name="Goodwin S."/>
            <person name="Spatafora J."/>
            <person name="Crous P."/>
            <person name="Grigoriev I."/>
        </authorList>
    </citation>
    <scope>NUCLEOTIDE SEQUENCE [LARGE SCALE GENOMIC DNA]</scope>
    <source>
        <strain evidence="4">CBS 304.66</strain>
    </source>
</reference>
<dbReference type="PANTHER" id="PTHR43669:SF15">
    <property type="entry name" value="OXIDOREDUCTASE, SHORT-CHAIN DEHYDROGENASE_REDUCTASE FAMILY (AFU_ORTHOLOGUE AFUA_1G01330)"/>
    <property type="match status" value="1"/>
</dbReference>
<dbReference type="SUPFAM" id="SSF51735">
    <property type="entry name" value="NAD(P)-binding Rossmann-fold domains"/>
    <property type="match status" value="1"/>
</dbReference>
<dbReference type="OrthoDB" id="37659at2759"/>
<sequence>MSFPYKHVLLIGATSGIGLAMANRLIASGVKVTAVGRRKERLNDFVSQHSPEKASSVVFDITALDKIAQFADSVLQIHPTIDCIFLNSGIQRHYNFFSPTSVSLSTFDTEMTTNFTSLVHLTHAFLPSFLSSSEVRGIIFTGTHISLVPVSPMLAYSASKAALGAFVMCLREQLKDTNVKITNLSPPLVQSEIHDYEMGPNGQKLGMPVSEFTDLAYKELASENEEIIIGSIGGSTREQFMEIVDKRREAFYRIMQLLEKLVAGK</sequence>
<dbReference type="InterPro" id="IPR036291">
    <property type="entry name" value="NAD(P)-bd_dom_sf"/>
</dbReference>
<comment type="caution">
    <text evidence="3">The sequence shown here is derived from an EMBL/GenBank/DDBJ whole genome shotgun (WGS) entry which is preliminary data.</text>
</comment>
<evidence type="ECO:0000313" key="3">
    <source>
        <dbReference type="EMBL" id="KAF2260138.1"/>
    </source>
</evidence>
<keyword evidence="2" id="KW-0560">Oxidoreductase</keyword>
<dbReference type="Gene3D" id="3.40.50.720">
    <property type="entry name" value="NAD(P)-binding Rossmann-like Domain"/>
    <property type="match status" value="1"/>
</dbReference>